<feature type="compositionally biased region" description="Low complexity" evidence="1">
    <location>
        <begin position="431"/>
        <end position="444"/>
    </location>
</feature>
<reference evidence="2" key="2">
    <citation type="submission" date="2025-08" db="UniProtKB">
        <authorList>
            <consortium name="Ensembl"/>
        </authorList>
    </citation>
    <scope>IDENTIFICATION</scope>
</reference>
<dbReference type="EMBL" id="AFYH01138729">
    <property type="status" value="NOT_ANNOTATED_CDS"/>
    <property type="molecule type" value="Genomic_DNA"/>
</dbReference>
<gene>
    <name evidence="2" type="primary">LOC102347456</name>
</gene>
<feature type="region of interest" description="Disordered" evidence="1">
    <location>
        <begin position="524"/>
        <end position="603"/>
    </location>
</feature>
<dbReference type="GeneTree" id="ENSGT00530000063688"/>
<dbReference type="GO" id="GO:0044545">
    <property type="term" value="C:NSL complex"/>
    <property type="evidence" value="ECO:0007669"/>
    <property type="project" value="TreeGrafter"/>
</dbReference>
<feature type="compositionally biased region" description="Low complexity" evidence="1">
    <location>
        <begin position="176"/>
        <end position="189"/>
    </location>
</feature>
<dbReference type="STRING" id="7897.ENSLACP00000006731"/>
<evidence type="ECO:0000256" key="1">
    <source>
        <dbReference type="SAM" id="MobiDB-lite"/>
    </source>
</evidence>
<dbReference type="EMBL" id="AFYH01138731">
    <property type="status" value="NOT_ANNOTATED_CDS"/>
    <property type="molecule type" value="Genomic_DNA"/>
</dbReference>
<dbReference type="EMBL" id="AFYH01138725">
    <property type="status" value="NOT_ANNOTATED_CDS"/>
    <property type="molecule type" value="Genomic_DNA"/>
</dbReference>
<feature type="region of interest" description="Disordered" evidence="1">
    <location>
        <begin position="663"/>
        <end position="701"/>
    </location>
</feature>
<dbReference type="EMBL" id="AFYH01138722">
    <property type="status" value="NOT_ANNOTATED_CDS"/>
    <property type="molecule type" value="Genomic_DNA"/>
</dbReference>
<reference evidence="2" key="3">
    <citation type="submission" date="2025-09" db="UniProtKB">
        <authorList>
            <consortium name="Ensembl"/>
        </authorList>
    </citation>
    <scope>IDENTIFICATION</scope>
</reference>
<dbReference type="EMBL" id="AFYH01138724">
    <property type="status" value="NOT_ANNOTATED_CDS"/>
    <property type="molecule type" value="Genomic_DNA"/>
</dbReference>
<accession>H3AAR0</accession>
<dbReference type="EMBL" id="AFYH01138723">
    <property type="status" value="NOT_ANNOTATED_CDS"/>
    <property type="molecule type" value="Genomic_DNA"/>
</dbReference>
<dbReference type="HOGENOM" id="CLU_011035_0_0_1"/>
<dbReference type="PANTHER" id="PTHR22443">
    <property type="entry name" value="NON-SPECIFIC LETHAL 1, ISOFORM M"/>
    <property type="match status" value="1"/>
</dbReference>
<name>H3AAR0_LATCH</name>
<dbReference type="Proteomes" id="UP000008672">
    <property type="component" value="Unassembled WGS sequence"/>
</dbReference>
<dbReference type="OMA" id="DEAYLNH"/>
<feature type="compositionally biased region" description="Basic and acidic residues" evidence="1">
    <location>
        <begin position="666"/>
        <end position="680"/>
    </location>
</feature>
<dbReference type="EMBL" id="AFYH01138727">
    <property type="status" value="NOT_ANNOTATED_CDS"/>
    <property type="molecule type" value="Genomic_DNA"/>
</dbReference>
<dbReference type="AlphaFoldDB" id="H3AAR0"/>
<dbReference type="EMBL" id="AFYH01138730">
    <property type="status" value="NOT_ANNOTATED_CDS"/>
    <property type="molecule type" value="Genomic_DNA"/>
</dbReference>
<feature type="region of interest" description="Disordered" evidence="1">
    <location>
        <begin position="423"/>
        <end position="476"/>
    </location>
</feature>
<proteinExistence type="predicted"/>
<dbReference type="Bgee" id="ENSLACG00000005970">
    <property type="expression patterns" value="Expressed in muscle tissue and 6 other cell types or tissues"/>
</dbReference>
<protein>
    <recommendedName>
        <fullName evidence="4">PEHE domain-containing protein</fullName>
    </recommendedName>
</protein>
<organism evidence="2 3">
    <name type="scientific">Latimeria chalumnae</name>
    <name type="common">Coelacanth</name>
    <dbReference type="NCBI Taxonomy" id="7897"/>
    <lineage>
        <taxon>Eukaryota</taxon>
        <taxon>Metazoa</taxon>
        <taxon>Chordata</taxon>
        <taxon>Craniata</taxon>
        <taxon>Vertebrata</taxon>
        <taxon>Euteleostomi</taxon>
        <taxon>Coelacanthiformes</taxon>
        <taxon>Coelacanthidae</taxon>
        <taxon>Latimeria</taxon>
    </lineage>
</organism>
<evidence type="ECO:0000313" key="2">
    <source>
        <dbReference type="Ensembl" id="ENSLACP00000006731.1"/>
    </source>
</evidence>
<sequence>MTNVRVEQRHVTLQRRAEWRWAMERAAIISRWTWLQAQVSDLEYRIRQQTDIYRQIRSNKGLVVLGDAQQPEDLMKQQCRFAAAAAPVNSKGNGVAIIATNSSSSELKMPSRVDNRCEMSPCSPSHLLRNVDKQCQFYTPRSVLCPSSPSCTPLPGSPVPPKARTPPQQLNGIVNSLHPSPSDSSSLDSSDAEEILSKKQRLESLTAPPSPPDNSCIAARVRPIRRYRKRRLVRSNIVSYLSRKPQRPLTVKCSCEWPNTCILCGCKTAVRTVDHNMPLEERVALLDLSYHPILSFSHDNPLHLQLETFLKEDRHYKLSHKLKALKLSQLKKKTQDNTKNVCQKIASSLLSSAKYGHNKNGSDKLFKHRFEHWQPIPKLEAESVLEQVKPQIKKPSHPSVTVGTAIPFKGDRRQKASANHVLSFTNPLTPKPSLVVHHPPSSSSIETSQAVTASQPTNTAPSTHQQSSRKRRGESSFDINNIVIPMSMAAAARVEKLQYKEILTPSWRIVKYKECELLNHKAEGHEDEEKLQTHPPHEKFSSSESDFWEKLSTKPRGRGSSNKGDGRLTPQPHPMTPQPASPDLGFHSLNDLPQTPLSAGCHSPEPFTSLHSLSLRERTRVLSCSEDTRSSTPELLDEDVQTVQPWELRIFPLSDKECESLLEPLDTPKESSHKQLRDVRWPPGGKHSVRTEGTDSGISIE</sequence>
<dbReference type="Ensembl" id="ENSLACT00000006785.1">
    <property type="protein sequence ID" value="ENSLACP00000006731.1"/>
    <property type="gene ID" value="ENSLACG00000005970.1"/>
</dbReference>
<dbReference type="GO" id="GO:0035035">
    <property type="term" value="F:histone acetyltransferase binding"/>
    <property type="evidence" value="ECO:0007669"/>
    <property type="project" value="TreeGrafter"/>
</dbReference>
<dbReference type="eggNOG" id="ENOG502RXCJ">
    <property type="taxonomic scope" value="Eukaryota"/>
</dbReference>
<dbReference type="EMBL" id="AFYH01138726">
    <property type="status" value="NOT_ANNOTATED_CDS"/>
    <property type="molecule type" value="Genomic_DNA"/>
</dbReference>
<dbReference type="PANTHER" id="PTHR22443:SF17">
    <property type="entry name" value="KAT8 REGULATORY NSL COMPLEX SUBUNIT 1-LIKE"/>
    <property type="match status" value="1"/>
</dbReference>
<dbReference type="InParanoid" id="H3AAR0"/>
<feature type="compositionally biased region" description="Basic and acidic residues" evidence="1">
    <location>
        <begin position="524"/>
        <end position="552"/>
    </location>
</feature>
<feature type="compositionally biased region" description="Polar residues" evidence="1">
    <location>
        <begin position="445"/>
        <end position="466"/>
    </location>
</feature>
<feature type="compositionally biased region" description="Pro residues" evidence="1">
    <location>
        <begin position="571"/>
        <end position="580"/>
    </location>
</feature>
<evidence type="ECO:0008006" key="4">
    <source>
        <dbReference type="Google" id="ProtNLM"/>
    </source>
</evidence>
<feature type="compositionally biased region" description="Pro residues" evidence="1">
    <location>
        <begin position="155"/>
        <end position="164"/>
    </location>
</feature>
<dbReference type="EMBL" id="AFYH01138728">
    <property type="status" value="NOT_ANNOTATED_CDS"/>
    <property type="molecule type" value="Genomic_DNA"/>
</dbReference>
<dbReference type="InterPro" id="IPR026180">
    <property type="entry name" value="NSL1"/>
</dbReference>
<keyword evidence="3" id="KW-1185">Reference proteome</keyword>
<evidence type="ECO:0000313" key="3">
    <source>
        <dbReference type="Proteomes" id="UP000008672"/>
    </source>
</evidence>
<reference evidence="3" key="1">
    <citation type="submission" date="2011-08" db="EMBL/GenBank/DDBJ databases">
        <title>The draft genome of Latimeria chalumnae.</title>
        <authorList>
            <person name="Di Palma F."/>
            <person name="Alfoldi J."/>
            <person name="Johnson J."/>
            <person name="Berlin A."/>
            <person name="Gnerre S."/>
            <person name="Jaffe D."/>
            <person name="MacCallum I."/>
            <person name="Young S."/>
            <person name="Walker B.J."/>
            <person name="Lander E."/>
            <person name="Lindblad-Toh K."/>
        </authorList>
    </citation>
    <scope>NUCLEOTIDE SEQUENCE [LARGE SCALE GENOMIC DNA]</scope>
    <source>
        <strain evidence="3">Wild caught</strain>
    </source>
</reference>
<feature type="region of interest" description="Disordered" evidence="1">
    <location>
        <begin position="149"/>
        <end position="193"/>
    </location>
</feature>